<reference evidence="2" key="1">
    <citation type="submission" date="2020-10" db="EMBL/GenBank/DDBJ databases">
        <authorList>
            <person name="Gilroy R."/>
        </authorList>
    </citation>
    <scope>NUCLEOTIDE SEQUENCE</scope>
    <source>
        <strain evidence="2">ChiSjej4B22-8349</strain>
    </source>
</reference>
<organism evidence="2 3">
    <name type="scientific">Candidatus Allocopromorpha excrementipullorum</name>
    <dbReference type="NCBI Taxonomy" id="2840743"/>
    <lineage>
        <taxon>Bacteria</taxon>
        <taxon>Bacillati</taxon>
        <taxon>Bacillota</taxon>
        <taxon>Clostridia</taxon>
        <taxon>Eubacteriales</taxon>
        <taxon>Eubacteriaceae</taxon>
        <taxon>Eubacteriaceae incertae sedis</taxon>
        <taxon>Candidatus Allocopromorpha</taxon>
    </lineage>
</organism>
<dbReference type="AlphaFoldDB" id="A0A9D1N899"/>
<dbReference type="InterPro" id="IPR005325">
    <property type="entry name" value="DUF308_memb"/>
</dbReference>
<name>A0A9D1N899_9FIRM</name>
<feature type="transmembrane region" description="Helical" evidence="1">
    <location>
        <begin position="94"/>
        <end position="113"/>
    </location>
</feature>
<dbReference type="PANTHER" id="PTHR34989">
    <property type="entry name" value="PROTEIN HDED"/>
    <property type="match status" value="1"/>
</dbReference>
<dbReference type="Pfam" id="PF03729">
    <property type="entry name" value="DUF308"/>
    <property type="match status" value="2"/>
</dbReference>
<dbReference type="PANTHER" id="PTHR34989:SF1">
    <property type="entry name" value="PROTEIN HDED"/>
    <property type="match status" value="1"/>
</dbReference>
<dbReference type="EMBL" id="DVOB01000152">
    <property type="protein sequence ID" value="HIU96451.1"/>
    <property type="molecule type" value="Genomic_DNA"/>
</dbReference>
<evidence type="ECO:0000256" key="1">
    <source>
        <dbReference type="SAM" id="Phobius"/>
    </source>
</evidence>
<evidence type="ECO:0000313" key="2">
    <source>
        <dbReference type="EMBL" id="HIU96451.1"/>
    </source>
</evidence>
<feature type="transmembrane region" description="Helical" evidence="1">
    <location>
        <begin position="152"/>
        <end position="172"/>
    </location>
</feature>
<gene>
    <name evidence="2" type="ORF">IAD25_07095</name>
</gene>
<dbReference type="Proteomes" id="UP000824130">
    <property type="component" value="Unassembled WGS sequence"/>
</dbReference>
<dbReference type="InterPro" id="IPR052712">
    <property type="entry name" value="Acid_resist_chaperone_HdeD"/>
</dbReference>
<feature type="transmembrane region" description="Helical" evidence="1">
    <location>
        <begin position="125"/>
        <end position="146"/>
    </location>
</feature>
<dbReference type="GO" id="GO:0005886">
    <property type="term" value="C:plasma membrane"/>
    <property type="evidence" value="ECO:0007669"/>
    <property type="project" value="TreeGrafter"/>
</dbReference>
<keyword evidence="1" id="KW-0812">Transmembrane</keyword>
<keyword evidence="1" id="KW-1133">Transmembrane helix</keyword>
<feature type="transmembrane region" description="Helical" evidence="1">
    <location>
        <begin position="70"/>
        <end position="88"/>
    </location>
</feature>
<evidence type="ECO:0000313" key="3">
    <source>
        <dbReference type="Proteomes" id="UP000824130"/>
    </source>
</evidence>
<protein>
    <submittedName>
        <fullName evidence="2">DUF308 domain-containing protein</fullName>
    </submittedName>
</protein>
<feature type="transmembrane region" description="Helical" evidence="1">
    <location>
        <begin position="12"/>
        <end position="29"/>
    </location>
</feature>
<proteinExistence type="predicted"/>
<accession>A0A9D1N899</accession>
<keyword evidence="1" id="KW-0472">Membrane</keyword>
<reference evidence="2" key="2">
    <citation type="journal article" date="2021" name="PeerJ">
        <title>Extensive microbial diversity within the chicken gut microbiome revealed by metagenomics and culture.</title>
        <authorList>
            <person name="Gilroy R."/>
            <person name="Ravi A."/>
            <person name="Getino M."/>
            <person name="Pursley I."/>
            <person name="Horton D.L."/>
            <person name="Alikhan N.F."/>
            <person name="Baker D."/>
            <person name="Gharbi K."/>
            <person name="Hall N."/>
            <person name="Watson M."/>
            <person name="Adriaenssens E.M."/>
            <person name="Foster-Nyarko E."/>
            <person name="Jarju S."/>
            <person name="Secka A."/>
            <person name="Antonio M."/>
            <person name="Oren A."/>
            <person name="Chaudhuri R.R."/>
            <person name="La Ragione R."/>
            <person name="Hildebrand F."/>
            <person name="Pallen M.J."/>
        </authorList>
    </citation>
    <scope>NUCLEOTIDE SEQUENCE</scope>
    <source>
        <strain evidence="2">ChiSjej4B22-8349</strain>
    </source>
</reference>
<sequence length="181" mass="19501">MMNRKTGRTDWLELAVGILLILLGLFTFVSPGSILTGLVMIYGVIAMITGIADIVLYVKVGRHMGLGPTISLVAGVFSVMVGVMLLIYPGTAEWVISIMLPVWFIAHCVSRLAHIGMLRKEMGKGFAVSMAVLNAAGLLLGVAMLLDPVLSLISLGYIIGFCLIFLGAESVARAFERRKYL</sequence>
<comment type="caution">
    <text evidence="2">The sequence shown here is derived from an EMBL/GenBank/DDBJ whole genome shotgun (WGS) entry which is preliminary data.</text>
</comment>
<feature type="transmembrane region" description="Helical" evidence="1">
    <location>
        <begin position="35"/>
        <end position="58"/>
    </location>
</feature>